<protein>
    <submittedName>
        <fullName evidence="2">Uncharacterized protein</fullName>
    </submittedName>
</protein>
<name>A0A0U2VVY5_9ENTE</name>
<evidence type="ECO:0000313" key="2">
    <source>
        <dbReference type="EMBL" id="ALS38479.1"/>
    </source>
</evidence>
<dbReference type="RefSeq" id="WP_208928027.1">
    <property type="nucleotide sequence ID" value="NZ_CP013655.1"/>
</dbReference>
<accession>A0A0U2VVY5</accession>
<feature type="coiled-coil region" evidence="1">
    <location>
        <begin position="280"/>
        <end position="307"/>
    </location>
</feature>
<gene>
    <name evidence="2" type="ORF">ATZ35_15395</name>
</gene>
<keyword evidence="3" id="KW-1185">Reference proteome</keyword>
<sequence>MDKLNVRAKQITADLIKICSKVEFDEKVVNLNNAIQILEARIELRFEEIEDEQEAIELVKIWINSEKSVQENWDVAFLLSRYRVEDTSIMQELAYKYLGLDTSDKNLLYEIFGLIPIRYADYEVRRRLLRYYRKAYTTRTFFKKDSQTIKVDNVQEEVTKTEYLLLLRQDLQHLEDKFRVPLAHQVDEKEIDKVWEGYLNYLSITYYVLLMTETEERLLIILENLSGIPYNSLGMEEFGKQLKEFNHELYQKYSVTAYHLYLFYVIQLLSKFDSNKNYYILSAINQANQWMEEYELIENKLSHLSNKQAKELDCLTIFFPEKVANFLKLKEVDSKRYELTVLFKAALSKSSSSSTKLRRAVGVLKRNEHLKSKKESTKNAGEKIHKELLKGNSIKGIADKLGIKRETVYKRLYAYYYKIYAKEEKKVENIHLNQDEIQKLLCETHQIRMNHLTGAIKRFGKSN</sequence>
<dbReference type="KEGG" id="erx:ATZ35_15395"/>
<dbReference type="Proteomes" id="UP000067523">
    <property type="component" value="Chromosome"/>
</dbReference>
<evidence type="ECO:0000256" key="1">
    <source>
        <dbReference type="SAM" id="Coils"/>
    </source>
</evidence>
<keyword evidence="1" id="KW-0175">Coiled coil</keyword>
<dbReference type="EMBL" id="CP013655">
    <property type="protein sequence ID" value="ALS38479.1"/>
    <property type="molecule type" value="Genomic_DNA"/>
</dbReference>
<evidence type="ECO:0000313" key="3">
    <source>
        <dbReference type="Proteomes" id="UP000067523"/>
    </source>
</evidence>
<organism evidence="2 3">
    <name type="scientific">Enterococcus rotai</name>
    <dbReference type="NCBI Taxonomy" id="118060"/>
    <lineage>
        <taxon>Bacteria</taxon>
        <taxon>Bacillati</taxon>
        <taxon>Bacillota</taxon>
        <taxon>Bacilli</taxon>
        <taxon>Lactobacillales</taxon>
        <taxon>Enterococcaceae</taxon>
        <taxon>Enterococcus</taxon>
    </lineage>
</organism>
<dbReference type="Gene3D" id="1.10.10.60">
    <property type="entry name" value="Homeodomain-like"/>
    <property type="match status" value="1"/>
</dbReference>
<reference evidence="3" key="1">
    <citation type="submission" date="2015-12" db="EMBL/GenBank/DDBJ databases">
        <authorList>
            <person name="Lauer A."/>
            <person name="Humrighouse B."/>
            <person name="Loparev V."/>
            <person name="Shewmaker P.L."/>
            <person name="Whitney A.M."/>
            <person name="McLaughlin R.W."/>
        </authorList>
    </citation>
    <scope>NUCLEOTIDE SEQUENCE [LARGE SCALE GENOMIC DNA]</scope>
    <source>
        <strain evidence="3">LMG 26678</strain>
    </source>
</reference>
<proteinExistence type="predicted"/>
<dbReference type="AlphaFoldDB" id="A0A0U2VVY5"/>
<dbReference type="STRING" id="118060.ATZ35_15395"/>